<organism evidence="2 3">
    <name type="scientific">Chionoecetes opilio</name>
    <name type="common">Atlantic snow crab</name>
    <name type="synonym">Cancer opilio</name>
    <dbReference type="NCBI Taxonomy" id="41210"/>
    <lineage>
        <taxon>Eukaryota</taxon>
        <taxon>Metazoa</taxon>
        <taxon>Ecdysozoa</taxon>
        <taxon>Arthropoda</taxon>
        <taxon>Crustacea</taxon>
        <taxon>Multicrustacea</taxon>
        <taxon>Malacostraca</taxon>
        <taxon>Eumalacostraca</taxon>
        <taxon>Eucarida</taxon>
        <taxon>Decapoda</taxon>
        <taxon>Pleocyemata</taxon>
        <taxon>Brachyura</taxon>
        <taxon>Eubrachyura</taxon>
        <taxon>Majoidea</taxon>
        <taxon>Majidae</taxon>
        <taxon>Chionoecetes</taxon>
    </lineage>
</organism>
<sequence>MDPLSPKTPFRTISQEGGGTKNPHQGLPSDFKTEHVLEPSPVGRCRSNAIPMIFSPQVLSPTALRRFAKLVRPLAETGKPRSSSYPPRHPKGHPFPNDLPSPDWGKIAVQKRGQRGFRLESGDRQSFAVLDSGPGDAKRKPVIVDVWPQAFREQRPRRMFAAWMDNCRAPSKGQLLVSLSP</sequence>
<reference evidence="2" key="1">
    <citation type="submission" date="2020-07" db="EMBL/GenBank/DDBJ databases">
        <title>The High-quality genome of the commercially important snow crab, Chionoecetes opilio.</title>
        <authorList>
            <person name="Jeong J.-H."/>
            <person name="Ryu S."/>
        </authorList>
    </citation>
    <scope>NUCLEOTIDE SEQUENCE</scope>
    <source>
        <strain evidence="2">MADBK_172401_WGS</strain>
        <tissue evidence="2">Digestive gland</tissue>
    </source>
</reference>
<keyword evidence="3" id="KW-1185">Reference proteome</keyword>
<proteinExistence type="predicted"/>
<accession>A0A8J8WNJ9</accession>
<feature type="region of interest" description="Disordered" evidence="1">
    <location>
        <begin position="1"/>
        <end position="35"/>
    </location>
</feature>
<evidence type="ECO:0000256" key="1">
    <source>
        <dbReference type="SAM" id="MobiDB-lite"/>
    </source>
</evidence>
<protein>
    <submittedName>
        <fullName evidence="2">Uncharacterized protein</fullName>
    </submittedName>
</protein>
<feature type="region of interest" description="Disordered" evidence="1">
    <location>
        <begin position="72"/>
        <end position="105"/>
    </location>
</feature>
<dbReference type="Proteomes" id="UP000770661">
    <property type="component" value="Unassembled WGS sequence"/>
</dbReference>
<comment type="caution">
    <text evidence="2">The sequence shown here is derived from an EMBL/GenBank/DDBJ whole genome shotgun (WGS) entry which is preliminary data.</text>
</comment>
<gene>
    <name evidence="2" type="ORF">GWK47_026033</name>
</gene>
<evidence type="ECO:0000313" key="2">
    <source>
        <dbReference type="EMBL" id="KAG0698502.1"/>
    </source>
</evidence>
<dbReference type="AlphaFoldDB" id="A0A8J8WNJ9"/>
<dbReference type="EMBL" id="JACEEZ010025675">
    <property type="protein sequence ID" value="KAG0698502.1"/>
    <property type="molecule type" value="Genomic_DNA"/>
</dbReference>
<evidence type="ECO:0000313" key="3">
    <source>
        <dbReference type="Proteomes" id="UP000770661"/>
    </source>
</evidence>
<name>A0A8J8WNJ9_CHIOP</name>